<evidence type="ECO:0000313" key="6">
    <source>
        <dbReference type="Proteomes" id="UP001500212"/>
    </source>
</evidence>
<dbReference type="InterPro" id="IPR001732">
    <property type="entry name" value="UDP-Glc/GDP-Man_DH_N"/>
</dbReference>
<protein>
    <submittedName>
        <fullName evidence="5">Nucleotide sugar dehydrogenase</fullName>
    </submittedName>
</protein>
<reference evidence="6" key="1">
    <citation type="journal article" date="2019" name="Int. J. Syst. Evol. Microbiol.">
        <title>The Global Catalogue of Microorganisms (GCM) 10K type strain sequencing project: providing services to taxonomists for standard genome sequencing and annotation.</title>
        <authorList>
            <consortium name="The Broad Institute Genomics Platform"/>
            <consortium name="The Broad Institute Genome Sequencing Center for Infectious Disease"/>
            <person name="Wu L."/>
            <person name="Ma J."/>
        </authorList>
    </citation>
    <scope>NUCLEOTIDE SEQUENCE [LARGE SCALE GENOMIC DNA]</scope>
    <source>
        <strain evidence="6">JCM 17938</strain>
    </source>
</reference>
<accession>A0ABP8TGM6</accession>
<dbReference type="Pfam" id="PF03720">
    <property type="entry name" value="UDPG_MGDP_dh_C"/>
    <property type="match status" value="1"/>
</dbReference>
<proteinExistence type="inferred from homology"/>
<evidence type="ECO:0000313" key="5">
    <source>
        <dbReference type="EMBL" id="GAA4604540.1"/>
    </source>
</evidence>
<dbReference type="PIRSF" id="PIRSF500136">
    <property type="entry name" value="UDP_ManNAc_DH"/>
    <property type="match status" value="1"/>
</dbReference>
<dbReference type="Pfam" id="PF03721">
    <property type="entry name" value="UDPG_MGDP_dh_N"/>
    <property type="match status" value="1"/>
</dbReference>
<dbReference type="Pfam" id="PF00984">
    <property type="entry name" value="UDPG_MGDP_dh"/>
    <property type="match status" value="1"/>
</dbReference>
<evidence type="ECO:0000256" key="3">
    <source>
        <dbReference type="PIRNR" id="PIRNR000124"/>
    </source>
</evidence>
<dbReference type="SUPFAM" id="SSF51735">
    <property type="entry name" value="NAD(P)-binding Rossmann-fold domains"/>
    <property type="match status" value="1"/>
</dbReference>
<dbReference type="SMART" id="SM00984">
    <property type="entry name" value="UDPG_MGDP_dh_C"/>
    <property type="match status" value="1"/>
</dbReference>
<dbReference type="InterPro" id="IPR014026">
    <property type="entry name" value="UDP-Glc/GDP-Man_DH_dimer"/>
</dbReference>
<dbReference type="InterPro" id="IPR017476">
    <property type="entry name" value="UDP-Glc/GDP-Man"/>
</dbReference>
<evidence type="ECO:0000256" key="2">
    <source>
        <dbReference type="ARBA" id="ARBA00023027"/>
    </source>
</evidence>
<sequence length="428" mass="46643">MDQPRDDRAVEWDLAVIGLGYVGMPIVREVSRSGMRVVGVDVDQRRVDGLNAGVSHVDDVSDEEVAGLLARGFHATTDPRVLAGAGTAIICVPTPLDGDRRPDLGAVTGAAEMVAGRLRPGTLVVLESTTWPGTTEEVVRPLLEKSGLSAGIDFHLAYSPERIDPGNPVFGLRNTPKVVGGLTPACLDRAVSFYGKFVERVVPVRGTREAEMAKLLENTYRQVNIGLVNEIAMFCDELGVDVWETISAAATKPFGYEAFRPGPGVGGHCIPIDPSYLSHRVRRLGYQFQFAELAQQINDRMPAYVAERAARLLHRYHHCVNGATIVLLGVTYKPDVADDRESPARPLARRLHASGAKVHYVDPLVDDWTVEGVEVVRRRDLETALGAADLAILLQPHRAFDLDLVAARARLLLDTRGVLPVSDHVERL</sequence>
<dbReference type="NCBIfam" id="TIGR03026">
    <property type="entry name" value="NDP-sugDHase"/>
    <property type="match status" value="1"/>
</dbReference>
<dbReference type="InterPro" id="IPR036220">
    <property type="entry name" value="UDP-Glc/GDP-Man_DH_C_sf"/>
</dbReference>
<comment type="caution">
    <text evidence="5">The sequence shown here is derived from an EMBL/GenBank/DDBJ whole genome shotgun (WGS) entry which is preliminary data.</text>
</comment>
<keyword evidence="1" id="KW-0560">Oxidoreductase</keyword>
<keyword evidence="6" id="KW-1185">Reference proteome</keyword>
<gene>
    <name evidence="5" type="ORF">GCM10023195_15490</name>
</gene>
<dbReference type="InterPro" id="IPR014027">
    <property type="entry name" value="UDP-Glc/GDP-Man_DH_C"/>
</dbReference>
<dbReference type="RefSeq" id="WP_345350558.1">
    <property type="nucleotide sequence ID" value="NZ_BAABHJ010000004.1"/>
</dbReference>
<dbReference type="InterPro" id="IPR008927">
    <property type="entry name" value="6-PGluconate_DH-like_C_sf"/>
</dbReference>
<name>A0ABP8TGM6_9ACTN</name>
<feature type="domain" description="UDP-glucose/GDP-mannose dehydrogenase C-terminal" evidence="4">
    <location>
        <begin position="326"/>
        <end position="421"/>
    </location>
</feature>
<evidence type="ECO:0000259" key="4">
    <source>
        <dbReference type="SMART" id="SM00984"/>
    </source>
</evidence>
<comment type="similarity">
    <text evidence="3">Belongs to the UDP-glucose/GDP-mannose dehydrogenase family.</text>
</comment>
<keyword evidence="2" id="KW-0520">NAD</keyword>
<dbReference type="PANTHER" id="PTHR43491:SF1">
    <property type="entry name" value="UDP-N-ACETYL-D-MANNOSAMINE DEHYDROGENASE"/>
    <property type="match status" value="1"/>
</dbReference>
<dbReference type="Proteomes" id="UP001500212">
    <property type="component" value="Unassembled WGS sequence"/>
</dbReference>
<dbReference type="PANTHER" id="PTHR43491">
    <property type="entry name" value="UDP-N-ACETYL-D-MANNOSAMINE DEHYDROGENASE"/>
    <property type="match status" value="1"/>
</dbReference>
<organism evidence="5 6">
    <name type="scientific">Actinoallomurus liliacearum</name>
    <dbReference type="NCBI Taxonomy" id="1080073"/>
    <lineage>
        <taxon>Bacteria</taxon>
        <taxon>Bacillati</taxon>
        <taxon>Actinomycetota</taxon>
        <taxon>Actinomycetes</taxon>
        <taxon>Streptosporangiales</taxon>
        <taxon>Thermomonosporaceae</taxon>
        <taxon>Actinoallomurus</taxon>
    </lineage>
</organism>
<dbReference type="Gene3D" id="3.40.50.720">
    <property type="entry name" value="NAD(P)-binding Rossmann-like Domain"/>
    <property type="match status" value="2"/>
</dbReference>
<dbReference type="SUPFAM" id="SSF52413">
    <property type="entry name" value="UDP-glucose/GDP-mannose dehydrogenase C-terminal domain"/>
    <property type="match status" value="1"/>
</dbReference>
<dbReference type="InterPro" id="IPR028359">
    <property type="entry name" value="UDP_ManNAc/GlcNAc_DH"/>
</dbReference>
<dbReference type="SUPFAM" id="SSF48179">
    <property type="entry name" value="6-phosphogluconate dehydrogenase C-terminal domain-like"/>
    <property type="match status" value="1"/>
</dbReference>
<dbReference type="InterPro" id="IPR036291">
    <property type="entry name" value="NAD(P)-bd_dom_sf"/>
</dbReference>
<evidence type="ECO:0000256" key="1">
    <source>
        <dbReference type="ARBA" id="ARBA00023002"/>
    </source>
</evidence>
<dbReference type="EMBL" id="BAABHJ010000004">
    <property type="protein sequence ID" value="GAA4604540.1"/>
    <property type="molecule type" value="Genomic_DNA"/>
</dbReference>
<dbReference type="PIRSF" id="PIRSF000124">
    <property type="entry name" value="UDPglc_GDPman_dh"/>
    <property type="match status" value="1"/>
</dbReference>